<dbReference type="Pfam" id="PF12706">
    <property type="entry name" value="Lactamase_B_2"/>
    <property type="match status" value="1"/>
</dbReference>
<dbReference type="SUPFAM" id="SSF56281">
    <property type="entry name" value="Metallo-hydrolase/oxidoreductase"/>
    <property type="match status" value="1"/>
</dbReference>
<keyword evidence="5" id="KW-0255">Endonuclease</keyword>
<evidence type="ECO:0000256" key="2">
    <source>
        <dbReference type="ARBA" id="ARBA00022722"/>
    </source>
</evidence>
<comment type="caution">
    <text evidence="7">The sequence shown here is derived from an EMBL/GenBank/DDBJ whole genome shotgun (WGS) entry which is preliminary data.</text>
</comment>
<dbReference type="InterPro" id="IPR042173">
    <property type="entry name" value="RNase_J_2"/>
</dbReference>
<sequence>MSQNKLRFTTPNVGAVPYKNTNKLKFIAISGTTGVTENLYVYEYGNDMIVVDCGVGFPESEMFGVDLVIPDFSYIKQNINKLRGIIISHGHEDHLGGLPFLLKDVDATIYSTKLVAGFIQDKFEDYDIKNPKISVFNPEQDVLTLGVFKITPFRVSHSVPDAVGFCIDTPEGKIFHIPDYKFDWTPVDKRPFDIAKVATLASQGTLALASDALGANTPGYTESELSLEGRIEAVANGVKGKIYLTTISSNISRMQQTINIAAKLGRKVVLIGRSIERKAQIAKDLGYLFYPNDLVIKSKQAGRLPPEKLFYIISGSYGQPGSALYRLCMGEHDFLTIGKGDVVIFSSDPAPPGSKANVDFLVDKLIEADVNVHYYDMQEDLHVSGHGSIGDIEMLFALVKPKYFIPIGGTIRHMRAYGLIAQRMGAPEENVLELLPGEIVEFSNQFAKRTGKISVKEVLVDGLGIGDVGNVVLRDRHILSKEGVVIAIIQFDRNESSLIQKPEIMSRGFVFEQKYGSVLEDASGELARALQKKKSINANVVRNITIDFLERFFHQKTGRRPMILPVVVEV</sequence>
<dbReference type="InterPro" id="IPR036866">
    <property type="entry name" value="RibonucZ/Hydroxyglut_hydro"/>
</dbReference>
<dbReference type="InterPro" id="IPR030854">
    <property type="entry name" value="RNase_J_bac"/>
</dbReference>
<dbReference type="GO" id="GO:0008270">
    <property type="term" value="F:zinc ion binding"/>
    <property type="evidence" value="ECO:0007669"/>
    <property type="project" value="InterPro"/>
</dbReference>
<feature type="binding site" evidence="5">
    <location>
        <begin position="382"/>
        <end position="386"/>
    </location>
    <ligand>
        <name>substrate</name>
    </ligand>
</feature>
<gene>
    <name evidence="5" type="primary">rnj</name>
    <name evidence="7" type="ORF">UT93_C0003G0015</name>
</gene>
<comment type="similarity">
    <text evidence="5">Belongs to the metallo-beta-lactamase superfamily. RNA-metabolizing metallo-beta-lactamase-like family. Bacterial RNase J subfamily.</text>
</comment>
<proteinExistence type="inferred from homology"/>
<dbReference type="Proteomes" id="UP000034627">
    <property type="component" value="Unassembled WGS sequence"/>
</dbReference>
<dbReference type="EMBL" id="LBYR01000003">
    <property type="protein sequence ID" value="KKR56183.1"/>
    <property type="molecule type" value="Genomic_DNA"/>
</dbReference>
<dbReference type="PANTHER" id="PTHR43694:SF1">
    <property type="entry name" value="RIBONUCLEASE J"/>
    <property type="match status" value="1"/>
</dbReference>
<comment type="subcellular location">
    <subcellularLocation>
        <location evidence="5">Cytoplasm</location>
    </subcellularLocation>
</comment>
<dbReference type="GO" id="GO:0006364">
    <property type="term" value="P:rRNA processing"/>
    <property type="evidence" value="ECO:0007669"/>
    <property type="project" value="UniProtKB-UniRule"/>
</dbReference>
<evidence type="ECO:0000256" key="3">
    <source>
        <dbReference type="ARBA" id="ARBA00022839"/>
    </source>
</evidence>
<accession>A0A0G0RUG9</accession>
<evidence type="ECO:0000256" key="1">
    <source>
        <dbReference type="ARBA" id="ARBA00022490"/>
    </source>
</evidence>
<dbReference type="PANTHER" id="PTHR43694">
    <property type="entry name" value="RIBONUCLEASE J"/>
    <property type="match status" value="1"/>
</dbReference>
<comment type="function">
    <text evidence="5">An RNase that has 5'-3' exonuclease and possibly endonuclease activity. Involved in maturation of rRNA and in some organisms also mRNA maturation and/or decay.</text>
</comment>
<feature type="domain" description="Metallo-beta-lactamase" evidence="6">
    <location>
        <begin position="36"/>
        <end position="230"/>
    </location>
</feature>
<evidence type="ECO:0000313" key="8">
    <source>
        <dbReference type="Proteomes" id="UP000034627"/>
    </source>
</evidence>
<dbReference type="EC" id="3.1.-.-" evidence="5"/>
<dbReference type="GO" id="GO:0004534">
    <property type="term" value="F:5'-3' RNA exonuclease activity"/>
    <property type="evidence" value="ECO:0007669"/>
    <property type="project" value="UniProtKB-UniRule"/>
</dbReference>
<name>A0A0G0RUG9_9BACT</name>
<dbReference type="GO" id="GO:0004521">
    <property type="term" value="F:RNA endonuclease activity"/>
    <property type="evidence" value="ECO:0007669"/>
    <property type="project" value="UniProtKB-UniRule"/>
</dbReference>
<dbReference type="Gene3D" id="3.10.20.580">
    <property type="match status" value="1"/>
</dbReference>
<dbReference type="InterPro" id="IPR004613">
    <property type="entry name" value="RNase_J"/>
</dbReference>
<keyword evidence="5" id="KW-0698">rRNA processing</keyword>
<dbReference type="GO" id="GO:0005737">
    <property type="term" value="C:cytoplasm"/>
    <property type="evidence" value="ECO:0007669"/>
    <property type="project" value="UniProtKB-SubCell"/>
</dbReference>
<dbReference type="Gene3D" id="3.40.50.10710">
    <property type="entry name" value="Metallo-hydrolase/oxidoreductase"/>
    <property type="match status" value="1"/>
</dbReference>
<dbReference type="AlphaFoldDB" id="A0A0G0RUG9"/>
<evidence type="ECO:0000259" key="6">
    <source>
        <dbReference type="SMART" id="SM00849"/>
    </source>
</evidence>
<dbReference type="InterPro" id="IPR041636">
    <property type="entry name" value="RNase_J_C"/>
</dbReference>
<comment type="subunit">
    <text evidence="5">Homodimer, may be a subunit of the RNA degradosome.</text>
</comment>
<dbReference type="CDD" id="cd07714">
    <property type="entry name" value="RNaseJ_MBL-fold"/>
    <property type="match status" value="1"/>
</dbReference>
<dbReference type="InterPro" id="IPR055132">
    <property type="entry name" value="RNase_J_b_CASP"/>
</dbReference>
<evidence type="ECO:0000256" key="5">
    <source>
        <dbReference type="HAMAP-Rule" id="MF_01491"/>
    </source>
</evidence>
<keyword evidence="4 5" id="KW-0694">RNA-binding</keyword>
<dbReference type="Pfam" id="PF22505">
    <property type="entry name" value="RNase_J_b_CASP"/>
    <property type="match status" value="1"/>
</dbReference>
<dbReference type="Gene3D" id="3.60.15.10">
    <property type="entry name" value="Ribonuclease Z/Hydroxyacylglutathione hydrolase-like"/>
    <property type="match status" value="1"/>
</dbReference>
<dbReference type="SMART" id="SM00849">
    <property type="entry name" value="Lactamase_B"/>
    <property type="match status" value="1"/>
</dbReference>
<keyword evidence="5" id="KW-0378">Hydrolase</keyword>
<reference evidence="7 8" key="1">
    <citation type="journal article" date="2015" name="Nature">
        <title>rRNA introns, odd ribosomes, and small enigmatic genomes across a large radiation of phyla.</title>
        <authorList>
            <person name="Brown C.T."/>
            <person name="Hug L.A."/>
            <person name="Thomas B.C."/>
            <person name="Sharon I."/>
            <person name="Castelle C.J."/>
            <person name="Singh A."/>
            <person name="Wilkins M.J."/>
            <person name="Williams K.H."/>
            <person name="Banfield J.F."/>
        </authorList>
    </citation>
    <scope>NUCLEOTIDE SEQUENCE [LARGE SCALE GENOMIC DNA]</scope>
</reference>
<organism evidence="7 8">
    <name type="scientific">Candidatus Woesebacteria bacterium GW2011_GWF1_40_24</name>
    <dbReference type="NCBI Taxonomy" id="1618601"/>
    <lineage>
        <taxon>Bacteria</taxon>
        <taxon>Candidatus Woeseibacteriota</taxon>
    </lineage>
</organism>
<dbReference type="HAMAP" id="MF_01491">
    <property type="entry name" value="RNase_J_bact"/>
    <property type="match status" value="1"/>
</dbReference>
<dbReference type="GO" id="GO:0003723">
    <property type="term" value="F:RNA binding"/>
    <property type="evidence" value="ECO:0007669"/>
    <property type="project" value="UniProtKB-UniRule"/>
</dbReference>
<dbReference type="InterPro" id="IPR001279">
    <property type="entry name" value="Metallo-B-lactamas"/>
</dbReference>
<keyword evidence="2 5" id="KW-0540">Nuclease</keyword>
<evidence type="ECO:0000313" key="7">
    <source>
        <dbReference type="EMBL" id="KKR56183.1"/>
    </source>
</evidence>
<dbReference type="Pfam" id="PF17770">
    <property type="entry name" value="RNase_J_C"/>
    <property type="match status" value="1"/>
</dbReference>
<keyword evidence="3 5" id="KW-0269">Exonuclease</keyword>
<dbReference type="PATRIC" id="fig|1618601.3.peg.89"/>
<keyword evidence="1 5" id="KW-0963">Cytoplasm</keyword>
<dbReference type="NCBIfam" id="TIGR00649">
    <property type="entry name" value="MG423"/>
    <property type="match status" value="1"/>
</dbReference>
<evidence type="ECO:0000256" key="4">
    <source>
        <dbReference type="ARBA" id="ARBA00022884"/>
    </source>
</evidence>
<protein>
    <recommendedName>
        <fullName evidence="5">Ribonuclease J</fullName>
        <shortName evidence="5">RNase J</shortName>
        <ecNumber evidence="5">3.1.-.-</ecNumber>
    </recommendedName>
</protein>